<dbReference type="Proteomes" id="UP000586254">
    <property type="component" value="Unassembled WGS sequence"/>
</dbReference>
<name>A0A853JPR1_9FIRM</name>
<comment type="similarity">
    <text evidence="1">Belongs to the trimethylamine methyltransferase family.</text>
</comment>
<reference evidence="4 5" key="1">
    <citation type="submission" date="2020-07" db="EMBL/GenBank/DDBJ databases">
        <title>Organ Donor 1.</title>
        <authorList>
            <person name="Marsh A.J."/>
            <person name="Azcarate-Peril M.A."/>
        </authorList>
    </citation>
    <scope>NUCLEOTIDE SEQUENCE [LARGE SCALE GENOMIC DNA]</scope>
    <source>
        <strain evidence="4 5">AMC0717</strain>
    </source>
</reference>
<evidence type="ECO:0000313" key="5">
    <source>
        <dbReference type="Proteomes" id="UP000586254"/>
    </source>
</evidence>
<comment type="caution">
    <text evidence="4">The sequence shown here is derived from an EMBL/GenBank/DDBJ whole genome shotgun (WGS) entry which is preliminary data.</text>
</comment>
<dbReference type="RefSeq" id="WP_180493430.1">
    <property type="nucleotide sequence ID" value="NZ_JACCKS010000010.1"/>
</dbReference>
<evidence type="ECO:0000256" key="2">
    <source>
        <dbReference type="ARBA" id="ARBA00022603"/>
    </source>
</evidence>
<dbReference type="Gene3D" id="3.20.20.480">
    <property type="entry name" value="Trimethylamine methyltransferase-like"/>
    <property type="match status" value="1"/>
</dbReference>
<accession>A0A853JPR1</accession>
<dbReference type="GO" id="GO:0015948">
    <property type="term" value="P:methanogenesis"/>
    <property type="evidence" value="ECO:0007669"/>
    <property type="project" value="InterPro"/>
</dbReference>
<dbReference type="InterPro" id="IPR038601">
    <property type="entry name" value="MttB-like_sf"/>
</dbReference>
<dbReference type="AlphaFoldDB" id="A0A853JPR1"/>
<protein>
    <submittedName>
        <fullName evidence="4">Trimethylamine methyltransferase family protein</fullName>
    </submittedName>
</protein>
<dbReference type="Pfam" id="PF06253">
    <property type="entry name" value="MTTB"/>
    <property type="match status" value="1"/>
</dbReference>
<keyword evidence="2 4" id="KW-0489">Methyltransferase</keyword>
<evidence type="ECO:0000256" key="1">
    <source>
        <dbReference type="ARBA" id="ARBA00007137"/>
    </source>
</evidence>
<evidence type="ECO:0000313" key="4">
    <source>
        <dbReference type="EMBL" id="NZA38522.1"/>
    </source>
</evidence>
<dbReference type="GO" id="GO:0008168">
    <property type="term" value="F:methyltransferase activity"/>
    <property type="evidence" value="ECO:0007669"/>
    <property type="project" value="UniProtKB-KW"/>
</dbReference>
<gene>
    <name evidence="4" type="ORF">H0N91_10335</name>
</gene>
<organism evidence="4 5">
    <name type="scientific">Eubacterium callanderi</name>
    <dbReference type="NCBI Taxonomy" id="53442"/>
    <lineage>
        <taxon>Bacteria</taxon>
        <taxon>Bacillati</taxon>
        <taxon>Bacillota</taxon>
        <taxon>Clostridia</taxon>
        <taxon>Eubacteriales</taxon>
        <taxon>Eubacteriaceae</taxon>
        <taxon>Eubacterium</taxon>
    </lineage>
</organism>
<proteinExistence type="inferred from homology"/>
<evidence type="ECO:0000256" key="3">
    <source>
        <dbReference type="ARBA" id="ARBA00022679"/>
    </source>
</evidence>
<keyword evidence="3 4" id="KW-0808">Transferase</keyword>
<dbReference type="GO" id="GO:0032259">
    <property type="term" value="P:methylation"/>
    <property type="evidence" value="ECO:0007669"/>
    <property type="project" value="UniProtKB-KW"/>
</dbReference>
<dbReference type="EMBL" id="JACCKS010000010">
    <property type="protein sequence ID" value="NZA38522.1"/>
    <property type="molecule type" value="Genomic_DNA"/>
</dbReference>
<sequence>MAETMPMRFNIIKQIMENPEGLNPQQVYERILPYYKGEKQCSEKEIDAQLMSLKGTGLVEITHTTERSDGFLESTYVMTAYGRERSENTLVNIYKELKMSHILKKKDLETIYEKVIEILEQIGITFGTEKALELLGKNGAKIEGSKAFIPKALLERCLESLPKYDYENQGPKRITATSPFGMVPTILDDETGTYRSGTVDDVVKMYQLTQTSDLYECASPCVIDPVDSDAEDLYVGQIAMLLRYSDKWPSVGIRATAQNSKDGNLYQSARKSIRLIREFYDVWDEPVMGQSICPMSPLAYDWECLDNLTAAIEEKQNIILCPCSLTGLTGPASLLGLVIHDIAISLAGIVYAQLLSPGIDVSICSCSGATDMRSIQPAYGTVECVYIEGMLYEFAKYMQIGCTICGALSDSAKVDYQAGAESMLTTLMPYYASEINEVWCYPGLMSAWYCGSFEKLILDEEMMRNVNRALKGVNLKLDPKLMRSLTEAQEKNTFLQGKTPSAYRKDHYLTKIFSKYGVSQDISPEKTDIRLKVKREIESRINQYQAPEMTKKQKEILQPHLPSRCSF</sequence>
<dbReference type="InterPro" id="IPR010426">
    <property type="entry name" value="MTTB_MeTrfase"/>
</dbReference>